<feature type="compositionally biased region" description="Polar residues" evidence="1">
    <location>
        <begin position="105"/>
        <end position="139"/>
    </location>
</feature>
<name>A0A0J9SG53_PLAVI</name>
<dbReference type="InterPro" id="IPR036788">
    <property type="entry name" value="T_IF-3_C_sf"/>
</dbReference>
<proteinExistence type="predicted"/>
<feature type="region of interest" description="Disordered" evidence="1">
    <location>
        <begin position="234"/>
        <end position="259"/>
    </location>
</feature>
<feature type="region of interest" description="Disordered" evidence="1">
    <location>
        <begin position="105"/>
        <end position="148"/>
    </location>
</feature>
<dbReference type="GO" id="GO:0006413">
    <property type="term" value="P:translational initiation"/>
    <property type="evidence" value="ECO:0007669"/>
    <property type="project" value="InterPro"/>
</dbReference>
<dbReference type="Proteomes" id="UP000053562">
    <property type="component" value="Unassembled WGS sequence"/>
</dbReference>
<reference evidence="2 3" key="1">
    <citation type="submission" date="2011-08" db="EMBL/GenBank/DDBJ databases">
        <title>The Genome Sequence of Plasmodium vivax India VII.</title>
        <authorList>
            <consortium name="The Broad Institute Genome Sequencing Platform"/>
            <consortium name="The Broad Institute Genome Sequencing Center for Infectious Disease"/>
            <person name="Neafsey D."/>
            <person name="Carlton J."/>
            <person name="Barnwell J."/>
            <person name="Collins W."/>
            <person name="Escalante A."/>
            <person name="Mullikin J."/>
            <person name="Saul A."/>
            <person name="Guigo R."/>
            <person name="Camara F."/>
            <person name="Young S.K."/>
            <person name="Zeng Q."/>
            <person name="Gargeya S."/>
            <person name="Fitzgerald M."/>
            <person name="Haas B."/>
            <person name="Abouelleil A."/>
            <person name="Alvarado L."/>
            <person name="Arachchi H.M."/>
            <person name="Berlin A."/>
            <person name="Brown A."/>
            <person name="Chapman S.B."/>
            <person name="Chen Z."/>
            <person name="Dunbar C."/>
            <person name="Freedman E."/>
            <person name="Gearin G."/>
            <person name="Gellesch M."/>
            <person name="Goldberg J."/>
            <person name="Griggs A."/>
            <person name="Gujja S."/>
            <person name="Heiman D."/>
            <person name="Howarth C."/>
            <person name="Larson L."/>
            <person name="Lui A."/>
            <person name="MacDonald P.J.P."/>
            <person name="Montmayeur A."/>
            <person name="Murphy C."/>
            <person name="Neiman D."/>
            <person name="Pearson M."/>
            <person name="Priest M."/>
            <person name="Roberts A."/>
            <person name="Saif S."/>
            <person name="Shea T."/>
            <person name="Shenoy N."/>
            <person name="Sisk P."/>
            <person name="Stolte C."/>
            <person name="Sykes S."/>
            <person name="Wortman J."/>
            <person name="Nusbaum C."/>
            <person name="Birren B."/>
        </authorList>
    </citation>
    <scope>NUCLEOTIDE SEQUENCE [LARGE SCALE GENOMIC DNA]</scope>
    <source>
        <strain evidence="2 3">India VII</strain>
    </source>
</reference>
<accession>A0A0J9SG53</accession>
<evidence type="ECO:0008006" key="4">
    <source>
        <dbReference type="Google" id="ProtNLM"/>
    </source>
</evidence>
<dbReference type="AlphaFoldDB" id="A0A0J9SG53"/>
<protein>
    <recommendedName>
        <fullName evidence="4">Translation initiation factor IF-3</fullName>
    </recommendedName>
</protein>
<evidence type="ECO:0000313" key="3">
    <source>
        <dbReference type="Proteomes" id="UP000053562"/>
    </source>
</evidence>
<gene>
    <name evidence="2" type="ORF">PVIIG_04720</name>
</gene>
<dbReference type="EMBL" id="KQ234239">
    <property type="protein sequence ID" value="KMZ81631.1"/>
    <property type="molecule type" value="Genomic_DNA"/>
</dbReference>
<sequence>MSVLLTYEKIILCPRQNVRAANQVYTYFYVPLANKVIFFTRPFWVNGKMGSFEEAAHYERKDTRYRIIRNAIKLFLLKKYSQNWSASPPRWKSVECLGQTNPSYLTSAQGGSRDSNDEATQVGQSTPAKQTNVITSNGEPQLDETENIPTDAEPHLLDRHPLAIHQWNKKMVKMSKGNPPHYDIDPSAKTKKIQIYYNCEMTDLERKICKIKKFLRNGNPVDILLICDGRATQKGGEKEKKKSKTNGESPSEGGPASTCKEKNIFTNSALPLQPSEATYSPHVNVRVNFLMRHLAKIAAVEETFGHVQKGRRVHLIKLFPR</sequence>
<evidence type="ECO:0000313" key="2">
    <source>
        <dbReference type="EMBL" id="KMZ81631.1"/>
    </source>
</evidence>
<dbReference type="OrthoDB" id="375742at2759"/>
<dbReference type="Gene3D" id="3.30.110.10">
    <property type="entry name" value="Translation initiation factor 3 (IF-3), C-terminal domain"/>
    <property type="match status" value="1"/>
</dbReference>
<organism evidence="2 3">
    <name type="scientific">Plasmodium vivax India VII</name>
    <dbReference type="NCBI Taxonomy" id="1077284"/>
    <lineage>
        <taxon>Eukaryota</taxon>
        <taxon>Sar</taxon>
        <taxon>Alveolata</taxon>
        <taxon>Apicomplexa</taxon>
        <taxon>Aconoidasida</taxon>
        <taxon>Haemosporida</taxon>
        <taxon>Plasmodiidae</taxon>
        <taxon>Plasmodium</taxon>
        <taxon>Plasmodium (Plasmodium)</taxon>
    </lineage>
</organism>
<evidence type="ECO:0000256" key="1">
    <source>
        <dbReference type="SAM" id="MobiDB-lite"/>
    </source>
</evidence>
<dbReference type="SUPFAM" id="SSF55200">
    <property type="entry name" value="Translation initiation factor IF3, C-terminal domain"/>
    <property type="match status" value="1"/>
</dbReference>